<name>A0A344URI4_9ACTN</name>
<evidence type="ECO:0000259" key="2">
    <source>
        <dbReference type="Pfam" id="PF01738"/>
    </source>
</evidence>
<organism evidence="3 4">
    <name type="scientific">Acidipropionibacterium virtanenii</name>
    <dbReference type="NCBI Taxonomy" id="2057246"/>
    <lineage>
        <taxon>Bacteria</taxon>
        <taxon>Bacillati</taxon>
        <taxon>Actinomycetota</taxon>
        <taxon>Actinomycetes</taxon>
        <taxon>Propionibacteriales</taxon>
        <taxon>Propionibacteriaceae</taxon>
        <taxon>Acidipropionibacterium</taxon>
    </lineage>
</organism>
<reference evidence="3 4" key="1">
    <citation type="submission" date="2017-12" db="EMBL/GenBank/DDBJ databases">
        <title>The whole genome sequence of the Acidipropionibacterium virtanenii sp. nov. type strain JS278.</title>
        <authorList>
            <person name="Laine P."/>
            <person name="Deptula P."/>
            <person name="Varmanen P."/>
            <person name="Auvinen P."/>
        </authorList>
    </citation>
    <scope>NUCLEOTIDE SEQUENCE [LARGE SCALE GENOMIC DNA]</scope>
    <source>
        <strain evidence="3 4">JS278</strain>
    </source>
</reference>
<dbReference type="EMBL" id="CP025198">
    <property type="protein sequence ID" value="AXE37882.1"/>
    <property type="molecule type" value="Genomic_DNA"/>
</dbReference>
<comment type="similarity">
    <text evidence="1">Belongs to the AB hydrolase superfamily.</text>
</comment>
<dbReference type="Gene3D" id="3.40.50.1820">
    <property type="entry name" value="alpha/beta hydrolase"/>
    <property type="match status" value="1"/>
</dbReference>
<sequence length="279" mass="29816">MSDATDRTALEPGFPTSGPAVQVAVDDFPVAWREVIETAPDVSGSPVLGAPVRYDHDGTTCEGYLAWKPAYVSADHPRPAVMLVHDWFGAGTNIQARAVMAARLGYVAFAPDVYGAGRRPATADEAADAAQPFYEDLGLFRGRLQAGLEWLAAQPEVDASRIAAVGYCFGGTGVMELARTGAELRGVAPIHGRLLPHEPSDADRIRARVLILAGGDDAVCPDQDVLAVVNELREAGADWELNMYGGAPHAYTSAGQDSFRAEADRRTWLSLTDFLHDVL</sequence>
<keyword evidence="4" id="KW-1185">Reference proteome</keyword>
<dbReference type="KEGG" id="acij:JS278_00691"/>
<protein>
    <recommendedName>
        <fullName evidence="2">Dienelactone hydrolase domain-containing protein</fullName>
    </recommendedName>
</protein>
<dbReference type="OrthoDB" id="9787933at2"/>
<evidence type="ECO:0000313" key="4">
    <source>
        <dbReference type="Proteomes" id="UP000251995"/>
    </source>
</evidence>
<accession>A0A344URI4</accession>
<proteinExistence type="inferred from homology"/>
<dbReference type="Proteomes" id="UP000251995">
    <property type="component" value="Chromosome"/>
</dbReference>
<evidence type="ECO:0000313" key="3">
    <source>
        <dbReference type="EMBL" id="AXE37882.1"/>
    </source>
</evidence>
<dbReference type="Pfam" id="PF01738">
    <property type="entry name" value="DLH"/>
    <property type="match status" value="1"/>
</dbReference>
<dbReference type="PANTHER" id="PTHR22946">
    <property type="entry name" value="DIENELACTONE HYDROLASE DOMAIN-CONTAINING PROTEIN-RELATED"/>
    <property type="match status" value="1"/>
</dbReference>
<evidence type="ECO:0000256" key="1">
    <source>
        <dbReference type="ARBA" id="ARBA00008645"/>
    </source>
</evidence>
<dbReference type="AlphaFoldDB" id="A0A344URI4"/>
<dbReference type="InterPro" id="IPR050261">
    <property type="entry name" value="FrsA_esterase"/>
</dbReference>
<dbReference type="SUPFAM" id="SSF53474">
    <property type="entry name" value="alpha/beta-Hydrolases"/>
    <property type="match status" value="1"/>
</dbReference>
<dbReference type="InterPro" id="IPR029058">
    <property type="entry name" value="AB_hydrolase_fold"/>
</dbReference>
<dbReference type="PANTHER" id="PTHR22946:SF0">
    <property type="entry name" value="DIENELACTONE HYDROLASE DOMAIN-CONTAINING PROTEIN"/>
    <property type="match status" value="1"/>
</dbReference>
<dbReference type="GO" id="GO:0016787">
    <property type="term" value="F:hydrolase activity"/>
    <property type="evidence" value="ECO:0007669"/>
    <property type="project" value="InterPro"/>
</dbReference>
<dbReference type="RefSeq" id="WP_114043979.1">
    <property type="nucleotide sequence ID" value="NZ_CP025198.1"/>
</dbReference>
<gene>
    <name evidence="3" type="ORF">JS278_00691</name>
</gene>
<feature type="domain" description="Dienelactone hydrolase" evidence="2">
    <location>
        <begin position="73"/>
        <end position="278"/>
    </location>
</feature>
<dbReference type="InterPro" id="IPR002925">
    <property type="entry name" value="Dienelactn_hydro"/>
</dbReference>